<dbReference type="RefSeq" id="WP_043669395.1">
    <property type="nucleotide sequence ID" value="NZ_BDCI01000030.1"/>
</dbReference>
<evidence type="ECO:0000259" key="2">
    <source>
        <dbReference type="Pfam" id="PF08327"/>
    </source>
</evidence>
<reference evidence="3 4" key="1">
    <citation type="journal article" date="2014" name="Int. J. Syst. Evol. Microbiol.">
        <title>Nocardia vulneris sp. nov., isolated from wounds of human patients in North America.</title>
        <authorList>
            <person name="Lasker B.A."/>
            <person name="Bell M."/>
            <person name="Klenk H.P."/>
            <person name="Sproer C."/>
            <person name="Schumann C."/>
            <person name="Schumann P."/>
            <person name="Brown J.M."/>
        </authorList>
    </citation>
    <scope>NUCLEOTIDE SEQUENCE [LARGE SCALE GENOMIC DNA]</scope>
    <source>
        <strain evidence="3 4">W9851</strain>
    </source>
</reference>
<evidence type="ECO:0000313" key="4">
    <source>
        <dbReference type="Proteomes" id="UP000031364"/>
    </source>
</evidence>
<evidence type="ECO:0000256" key="1">
    <source>
        <dbReference type="ARBA" id="ARBA00006817"/>
    </source>
</evidence>
<protein>
    <recommendedName>
        <fullName evidence="2">Activator of Hsp90 ATPase homologue 1/2-like C-terminal domain-containing protein</fullName>
    </recommendedName>
</protein>
<feature type="domain" description="Activator of Hsp90 ATPase homologue 1/2-like C-terminal" evidence="2">
    <location>
        <begin position="16"/>
        <end position="144"/>
    </location>
</feature>
<name>A0ABR4ZGW2_9NOCA</name>
<dbReference type="CDD" id="cd07814">
    <property type="entry name" value="SRPBCC_CalC_Aha1-like"/>
    <property type="match status" value="1"/>
</dbReference>
<sequence length="147" mass="16557">MTDDLTTIEVDQFYPHPPAKVWRALTTPDLLARWLMEPTGFEPVSGNRFQMQARPIPEVNFSGQIRGEVLEVVEPKLLRITWNDAAVAEDSGWVLSWQLHPEGTGTRMLFTHSGFDPDNPISQLSRTRMSGGWPGLHHRLAGLLDAQ</sequence>
<dbReference type="Proteomes" id="UP000031364">
    <property type="component" value="Unassembled WGS sequence"/>
</dbReference>
<dbReference type="Gene3D" id="3.30.530.20">
    <property type="match status" value="1"/>
</dbReference>
<dbReference type="EMBL" id="JNFP01000013">
    <property type="protein sequence ID" value="KIA64555.1"/>
    <property type="molecule type" value="Genomic_DNA"/>
</dbReference>
<organism evidence="3 4">
    <name type="scientific">Nocardia vulneris</name>
    <dbReference type="NCBI Taxonomy" id="1141657"/>
    <lineage>
        <taxon>Bacteria</taxon>
        <taxon>Bacillati</taxon>
        <taxon>Actinomycetota</taxon>
        <taxon>Actinomycetes</taxon>
        <taxon>Mycobacteriales</taxon>
        <taxon>Nocardiaceae</taxon>
        <taxon>Nocardia</taxon>
    </lineage>
</organism>
<dbReference type="InterPro" id="IPR013538">
    <property type="entry name" value="ASHA1/2-like_C"/>
</dbReference>
<keyword evidence="4" id="KW-1185">Reference proteome</keyword>
<comment type="similarity">
    <text evidence="1">Belongs to the AHA1 family.</text>
</comment>
<evidence type="ECO:0000313" key="3">
    <source>
        <dbReference type="EMBL" id="KIA64555.1"/>
    </source>
</evidence>
<accession>A0ABR4ZGW2</accession>
<gene>
    <name evidence="3" type="ORF">FG87_13470</name>
</gene>
<comment type="caution">
    <text evidence="3">The sequence shown here is derived from an EMBL/GenBank/DDBJ whole genome shotgun (WGS) entry which is preliminary data.</text>
</comment>
<dbReference type="Pfam" id="PF08327">
    <property type="entry name" value="AHSA1"/>
    <property type="match status" value="1"/>
</dbReference>
<proteinExistence type="inferred from homology"/>
<dbReference type="InterPro" id="IPR023393">
    <property type="entry name" value="START-like_dom_sf"/>
</dbReference>
<dbReference type="SUPFAM" id="SSF55961">
    <property type="entry name" value="Bet v1-like"/>
    <property type="match status" value="1"/>
</dbReference>